<name>A0A178N2E9_9PROT</name>
<dbReference type="InterPro" id="IPR004682">
    <property type="entry name" value="TRAP_DctP"/>
</dbReference>
<dbReference type="PANTHER" id="PTHR33376:SF2">
    <property type="entry name" value="DICARBOXYLATE-BINDING PERIPLASMIC PROTEIN"/>
    <property type="match status" value="1"/>
</dbReference>
<dbReference type="GO" id="GO:0030246">
    <property type="term" value="F:carbohydrate binding"/>
    <property type="evidence" value="ECO:0007669"/>
    <property type="project" value="TreeGrafter"/>
</dbReference>
<organism evidence="2 3">
    <name type="scientific">Magnetospirillum moscoviense</name>
    <dbReference type="NCBI Taxonomy" id="1437059"/>
    <lineage>
        <taxon>Bacteria</taxon>
        <taxon>Pseudomonadati</taxon>
        <taxon>Pseudomonadota</taxon>
        <taxon>Alphaproteobacteria</taxon>
        <taxon>Rhodospirillales</taxon>
        <taxon>Rhodospirillaceae</taxon>
        <taxon>Magnetospirillum</taxon>
    </lineage>
</organism>
<comment type="caution">
    <text evidence="2">The sequence shown here is derived from an EMBL/GenBank/DDBJ whole genome shotgun (WGS) entry which is preliminary data.</text>
</comment>
<accession>A0A178N2E9</accession>
<dbReference type="GO" id="GO:0055085">
    <property type="term" value="P:transmembrane transport"/>
    <property type="evidence" value="ECO:0007669"/>
    <property type="project" value="InterPro"/>
</dbReference>
<dbReference type="AlphaFoldDB" id="A0A178N2E9"/>
<sequence length="311" mass="33946">MGFLSAASAPARELRVADTHPQAYPTVQALEHMGRLLAERSNGRLTLKIFHSRVLGEEVETIQQTLAGALEMTRVNLTPLNATIPETIVASLPFLFTSAAHMHRVVDGPVGAEIGRAFEAHGFVLLAYYDSGARSFYTHDKPIQRPADLKGLRIRVQQSPLAEAMVAALGARPTPLAYGQVAVALKTRLIDGAENNLPSYHDAGHYLAAGHYALTEHVMAPEVLMMSKRVWDQLPAADRALIRQAAADSVPEMRRLWAEREKIAARALADAGIVPVAVDKAPFQAAMRPVYDRFAATPALKDLVRRIQATR</sequence>
<evidence type="ECO:0000256" key="1">
    <source>
        <dbReference type="ARBA" id="ARBA00022729"/>
    </source>
</evidence>
<keyword evidence="1" id="KW-0732">Signal</keyword>
<dbReference type="CDD" id="cd13671">
    <property type="entry name" value="PBP2_TRAP_SBP_like_3"/>
    <property type="match status" value="1"/>
</dbReference>
<dbReference type="Proteomes" id="UP000078543">
    <property type="component" value="Unassembled WGS sequence"/>
</dbReference>
<dbReference type="NCBIfam" id="NF037995">
    <property type="entry name" value="TRAP_S1"/>
    <property type="match status" value="1"/>
</dbReference>
<dbReference type="Gene3D" id="3.40.190.170">
    <property type="entry name" value="Bacterial extracellular solute-binding protein, family 7"/>
    <property type="match status" value="1"/>
</dbReference>
<reference evidence="2 3" key="1">
    <citation type="submission" date="2016-04" db="EMBL/GenBank/DDBJ databases">
        <title>Draft genome sequence of freshwater magnetotactic bacteria Magnetospirillum marisnigri SP-1 and Magnetospirillum moscoviense BB-1.</title>
        <authorList>
            <person name="Koziaeva V."/>
            <person name="Dziuba M.V."/>
            <person name="Ivanov T.M."/>
            <person name="Kuznetsov B."/>
            <person name="Grouzdev D.S."/>
        </authorList>
    </citation>
    <scope>NUCLEOTIDE SEQUENCE [LARGE SCALE GENOMIC DNA]</scope>
    <source>
        <strain evidence="2 3">BB-1</strain>
    </source>
</reference>
<dbReference type="InterPro" id="IPR018389">
    <property type="entry name" value="DctP_fam"/>
</dbReference>
<dbReference type="NCBIfam" id="TIGR00787">
    <property type="entry name" value="dctP"/>
    <property type="match status" value="1"/>
</dbReference>
<gene>
    <name evidence="2" type="ORF">A6A05_05680</name>
</gene>
<dbReference type="OrthoDB" id="7375081at2"/>
<evidence type="ECO:0000313" key="2">
    <source>
        <dbReference type="EMBL" id="OAN67041.1"/>
    </source>
</evidence>
<protein>
    <submittedName>
        <fullName evidence="2">C4-dicarboxylate ABC transporter</fullName>
    </submittedName>
</protein>
<dbReference type="GO" id="GO:0030288">
    <property type="term" value="C:outer membrane-bounded periplasmic space"/>
    <property type="evidence" value="ECO:0007669"/>
    <property type="project" value="InterPro"/>
</dbReference>
<dbReference type="InterPro" id="IPR038404">
    <property type="entry name" value="TRAP_DctP_sf"/>
</dbReference>
<keyword evidence="3" id="KW-1185">Reference proteome</keyword>
<dbReference type="Pfam" id="PF03480">
    <property type="entry name" value="DctP"/>
    <property type="match status" value="1"/>
</dbReference>
<dbReference type="PIRSF" id="PIRSF006470">
    <property type="entry name" value="DctB"/>
    <property type="match status" value="1"/>
</dbReference>
<dbReference type="SUPFAM" id="SSF53850">
    <property type="entry name" value="Periplasmic binding protein-like II"/>
    <property type="match status" value="1"/>
</dbReference>
<dbReference type="RefSeq" id="WP_068496484.1">
    <property type="nucleotide sequence ID" value="NZ_LWQU01000011.1"/>
</dbReference>
<proteinExistence type="predicted"/>
<dbReference type="EMBL" id="LWQU01000011">
    <property type="protein sequence ID" value="OAN67041.1"/>
    <property type="molecule type" value="Genomic_DNA"/>
</dbReference>
<dbReference type="STRING" id="1437059.A6A05_05680"/>
<evidence type="ECO:0000313" key="3">
    <source>
        <dbReference type="Proteomes" id="UP000078543"/>
    </source>
</evidence>
<dbReference type="PANTHER" id="PTHR33376">
    <property type="match status" value="1"/>
</dbReference>